<evidence type="ECO:0000256" key="1">
    <source>
        <dbReference type="ARBA" id="ARBA00022741"/>
    </source>
</evidence>
<evidence type="ECO:0000259" key="6">
    <source>
        <dbReference type="PROSITE" id="PS51192"/>
    </source>
</evidence>
<dbReference type="SUPFAM" id="SSF52540">
    <property type="entry name" value="P-loop containing nucleoside triphosphate hydrolases"/>
    <property type="match status" value="1"/>
</dbReference>
<dbReference type="Pfam" id="PF00271">
    <property type="entry name" value="Helicase_C"/>
    <property type="match status" value="1"/>
</dbReference>
<dbReference type="InterPro" id="IPR027417">
    <property type="entry name" value="P-loop_NTPase"/>
</dbReference>
<feature type="domain" description="Helicase ATP-binding" evidence="6">
    <location>
        <begin position="69"/>
        <end position="239"/>
    </location>
</feature>
<dbReference type="Pfam" id="PF00270">
    <property type="entry name" value="DEAD"/>
    <property type="match status" value="1"/>
</dbReference>
<dbReference type="InterPro" id="IPR011545">
    <property type="entry name" value="DEAD/DEAH_box_helicase_dom"/>
</dbReference>
<feature type="domain" description="Helicase C-terminal" evidence="7">
    <location>
        <begin position="263"/>
        <end position="418"/>
    </location>
</feature>
<protein>
    <submittedName>
        <fullName evidence="9">ATP-dependent RNA helicase DeaD</fullName>
        <ecNumber evidence="9">3.6.4.13</ecNumber>
    </submittedName>
</protein>
<dbReference type="CDD" id="cd00268">
    <property type="entry name" value="DEADc"/>
    <property type="match status" value="1"/>
</dbReference>
<dbReference type="CDD" id="cd18787">
    <property type="entry name" value="SF2_C_DEAD"/>
    <property type="match status" value="1"/>
</dbReference>
<dbReference type="PROSITE" id="PS51194">
    <property type="entry name" value="HELICASE_CTER"/>
    <property type="match status" value="1"/>
</dbReference>
<dbReference type="EC" id="3.6.4.13" evidence="9"/>
<dbReference type="InterPro" id="IPR014001">
    <property type="entry name" value="Helicase_ATP-bd"/>
</dbReference>
<dbReference type="GO" id="GO:0003724">
    <property type="term" value="F:RNA helicase activity"/>
    <property type="evidence" value="ECO:0007669"/>
    <property type="project" value="UniProtKB-EC"/>
</dbReference>
<feature type="domain" description="DEAD-box RNA helicase Q" evidence="8">
    <location>
        <begin position="38"/>
        <end position="66"/>
    </location>
</feature>
<dbReference type="PROSITE" id="PS51195">
    <property type="entry name" value="Q_MOTIF"/>
    <property type="match status" value="1"/>
</dbReference>
<dbReference type="SMART" id="SM00490">
    <property type="entry name" value="HELICc"/>
    <property type="match status" value="1"/>
</dbReference>
<dbReference type="GO" id="GO:0016787">
    <property type="term" value="F:hydrolase activity"/>
    <property type="evidence" value="ECO:0007669"/>
    <property type="project" value="UniProtKB-KW"/>
</dbReference>
<accession>A0A644VT41</accession>
<dbReference type="InterPro" id="IPR050079">
    <property type="entry name" value="DEAD_box_RNA_helicase"/>
</dbReference>
<dbReference type="InterPro" id="IPR044742">
    <property type="entry name" value="DEAD/DEAH_RhlB"/>
</dbReference>
<reference evidence="9" key="1">
    <citation type="submission" date="2019-08" db="EMBL/GenBank/DDBJ databases">
        <authorList>
            <person name="Kucharzyk K."/>
            <person name="Murdoch R.W."/>
            <person name="Higgins S."/>
            <person name="Loffler F."/>
        </authorList>
    </citation>
    <scope>NUCLEOTIDE SEQUENCE</scope>
</reference>
<keyword evidence="1" id="KW-0547">Nucleotide-binding</keyword>
<name>A0A644VT41_9ZZZZ</name>
<dbReference type="GO" id="GO:0005524">
    <property type="term" value="F:ATP binding"/>
    <property type="evidence" value="ECO:0007669"/>
    <property type="project" value="UniProtKB-KW"/>
</dbReference>
<dbReference type="AlphaFoldDB" id="A0A644VT41"/>
<dbReference type="PANTHER" id="PTHR47959">
    <property type="entry name" value="ATP-DEPENDENT RNA HELICASE RHLE-RELATED"/>
    <property type="match status" value="1"/>
</dbReference>
<evidence type="ECO:0000256" key="3">
    <source>
        <dbReference type="ARBA" id="ARBA00022806"/>
    </source>
</evidence>
<evidence type="ECO:0000259" key="8">
    <source>
        <dbReference type="PROSITE" id="PS51195"/>
    </source>
</evidence>
<dbReference type="GO" id="GO:0003676">
    <property type="term" value="F:nucleic acid binding"/>
    <property type="evidence" value="ECO:0007669"/>
    <property type="project" value="InterPro"/>
</dbReference>
<keyword evidence="2 9" id="KW-0378">Hydrolase</keyword>
<evidence type="ECO:0000256" key="4">
    <source>
        <dbReference type="ARBA" id="ARBA00022840"/>
    </source>
</evidence>
<evidence type="ECO:0000256" key="2">
    <source>
        <dbReference type="ARBA" id="ARBA00022801"/>
    </source>
</evidence>
<sequence>MSGPPERGPLFFEGERRRRRCPSLLSNLKEEQKLMNDNGFASYELREELLLALKKKGFSIPTPVQEKVLALDNFETDLIVRAKTGSGKTLAFLLPLLQGMELPQSSPRILVLSPTRELAQQTAREAEWLSRYMDISVATLVGGLDMSTQIRSLKDGAVIVVGTPGRTLDHVNRGTLRTDGIHSIILDEGDHMLDMGFRDELEGILDALPQRERTWLFSATMPREVRELSKKYLTDPVSISLVEDGEQHEDIVHRAYLVPFRHKMEGLVNVLLWERPKRGLIFCHTRLETMSVAQRLSEEGFSAGSLHGEMTQRERNAVLGSFKNGHLPLLVATNVAARGLDVEGVTHVIQIGLPDDRETFVHRSGRTGRAGREGTDILLLSPQEAEKFKYMLGSAKVTVEWKNVPDLDAISRVQREIAEEKLLTVKEAGEDEDYLLWAEDLLSRVSAKNLVARLLWTLSSKRSAGYNLSSELERELRRKSRFAGEKDRAPGTRTLKGRRPKGTMLRLSKGLADGWDVGRVLSAVCTSLNVDRSEVGAIRMKDDHVLVELLPVALSRFEEDCRGLERCGLLEEGKGRDFLLPASSQGHQVRGRSSGPTRPRRQGKPEYRGR</sequence>
<dbReference type="PROSITE" id="PS51192">
    <property type="entry name" value="HELICASE_ATP_BIND_1"/>
    <property type="match status" value="1"/>
</dbReference>
<dbReference type="InterPro" id="IPR001650">
    <property type="entry name" value="Helicase_C-like"/>
</dbReference>
<dbReference type="SMART" id="SM00487">
    <property type="entry name" value="DEXDc"/>
    <property type="match status" value="1"/>
</dbReference>
<organism evidence="9">
    <name type="scientific">bioreactor metagenome</name>
    <dbReference type="NCBI Taxonomy" id="1076179"/>
    <lineage>
        <taxon>unclassified sequences</taxon>
        <taxon>metagenomes</taxon>
        <taxon>ecological metagenomes</taxon>
    </lineage>
</organism>
<keyword evidence="3 9" id="KW-0347">Helicase</keyword>
<keyword evidence="4" id="KW-0067">ATP-binding</keyword>
<feature type="region of interest" description="Disordered" evidence="5">
    <location>
        <begin position="579"/>
        <end position="610"/>
    </location>
</feature>
<dbReference type="EMBL" id="VSSQ01000433">
    <property type="protein sequence ID" value="MPL94574.1"/>
    <property type="molecule type" value="Genomic_DNA"/>
</dbReference>
<dbReference type="PANTHER" id="PTHR47959:SF1">
    <property type="entry name" value="ATP-DEPENDENT RNA HELICASE DBPA"/>
    <property type="match status" value="1"/>
</dbReference>
<dbReference type="CDD" id="cd12252">
    <property type="entry name" value="RRM_DbpA"/>
    <property type="match status" value="1"/>
</dbReference>
<evidence type="ECO:0000259" key="7">
    <source>
        <dbReference type="PROSITE" id="PS51194"/>
    </source>
</evidence>
<dbReference type="GO" id="GO:0005829">
    <property type="term" value="C:cytosol"/>
    <property type="evidence" value="ECO:0007669"/>
    <property type="project" value="TreeGrafter"/>
</dbReference>
<dbReference type="Gene3D" id="3.40.50.300">
    <property type="entry name" value="P-loop containing nucleotide triphosphate hydrolases"/>
    <property type="match status" value="2"/>
</dbReference>
<evidence type="ECO:0000256" key="5">
    <source>
        <dbReference type="SAM" id="MobiDB-lite"/>
    </source>
</evidence>
<gene>
    <name evidence="9" type="primary">deaD_15</name>
    <name evidence="9" type="ORF">SDC9_40728</name>
</gene>
<dbReference type="InterPro" id="IPR014014">
    <property type="entry name" value="RNA_helicase_DEAD_Q_motif"/>
</dbReference>
<proteinExistence type="predicted"/>
<evidence type="ECO:0000313" key="9">
    <source>
        <dbReference type="EMBL" id="MPL94574.1"/>
    </source>
</evidence>
<comment type="caution">
    <text evidence="9">The sequence shown here is derived from an EMBL/GenBank/DDBJ whole genome shotgun (WGS) entry which is preliminary data.</text>
</comment>